<protein>
    <submittedName>
        <fullName evidence="4">Alpha-L-fucosidase</fullName>
    </submittedName>
</protein>
<reference evidence="4 5" key="1">
    <citation type="submission" date="2016-02" db="EMBL/GenBank/DDBJ databases">
        <title>Comparison of Clostridium stercorarium subspecies using comparative genomics and transcriptomics.</title>
        <authorList>
            <person name="Schellenberg J."/>
            <person name="Thallinger G."/>
            <person name="Levin D.B."/>
            <person name="Zhang X."/>
            <person name="Alvare G."/>
            <person name="Fristensky B."/>
            <person name="Sparling R."/>
        </authorList>
    </citation>
    <scope>NUCLEOTIDE SEQUENCE [LARGE SCALE GENOMIC DNA]</scope>
    <source>
        <strain evidence="4 5">DSM 2910</strain>
    </source>
</reference>
<name>A0A1B1YA17_THEST</name>
<sequence length="761" mass="86431">MADAEGKSKKIKNILWYKEPANIKDGWEYALPLGNGRIGAMIYGGVENELIQLNEDSIWYGGPRDRNNPEAVRYLPTIRKLISEGRIREAENLAAIALSGIPESQRHYQPLGELYLNFENHKNPSYYRRELDIDNAVARVEYKIDDTLYTREMFVSAPQQVLAIKIKAEGSKSISFRTKLRRSRYFEKVDALNHNTLKMAGSCGGEGAINYCALLRIIPENGSVEAIGEHLVVKNSKSVVIFLSVATTFRHEEPEKESLRILEEAEKLRYDELLQNHIEDYRSLFDRVDLYITNHSADKNVDSLPTDERLERVKAGNDDPGLVSLYFQFGRYLLISSSRPGTLPANLQGIWNKDYLPPWDSKYTININTQMNYWPAEVCNLSECHLPLFDLIERMREPGRKTARVMYGCRGFCAHHNTDIWADTAPQDIYFGATYWPMGAAWLCLHLWEHYEFTRDKEFLAQAYLTMKEAVEFLLDFLTEDDKGRLVTSPSVSPENTYILPNGESGRLCQGPSMDSQIIHELFGVCIKATSILNIDGEFAAELGKVLERVPKPEIGKYGQIKEWAEEYEEAEPGHRHISHLFALYPGKQISVHKTPELVKAARVTLERRLAHGGGHTGWSRAWIINLWARLEDAEKAYENVMALLRKSTLPNLLDNHPPFQIDGNFGGTAGIAEMLIQSHEGMITLLPALPEAWSDGYVKGLRARGGFEVEMEWKQGRLVKACIVSDKGGLCRVRKPDGEIIEFETEKGHVYDLMNPGFNA</sequence>
<dbReference type="AlphaFoldDB" id="A0A1B1YA17"/>
<dbReference type="InterPro" id="IPR054363">
    <property type="entry name" value="GH95_cat"/>
</dbReference>
<dbReference type="Pfam" id="PF14498">
    <property type="entry name" value="Glyco_hyd_65N_2"/>
    <property type="match status" value="1"/>
</dbReference>
<evidence type="ECO:0000259" key="1">
    <source>
        <dbReference type="Pfam" id="PF14498"/>
    </source>
</evidence>
<dbReference type="Proteomes" id="UP000092971">
    <property type="component" value="Chromosome"/>
</dbReference>
<feature type="domain" description="Alpha fucosidase A-like C-terminal" evidence="2">
    <location>
        <begin position="678"/>
        <end position="738"/>
    </location>
</feature>
<dbReference type="InterPro" id="IPR027414">
    <property type="entry name" value="GH95_N_dom"/>
</dbReference>
<gene>
    <name evidence="4" type="ORF">CSTERTH_00450</name>
</gene>
<evidence type="ECO:0000313" key="4">
    <source>
        <dbReference type="EMBL" id="ANW97613.1"/>
    </source>
</evidence>
<proteinExistence type="predicted"/>
<dbReference type="FunFam" id="1.50.10.10:FF:000028">
    <property type="entry name" value="Alpha-L-fucosidase 2"/>
    <property type="match status" value="1"/>
</dbReference>
<dbReference type="PANTHER" id="PTHR31084">
    <property type="entry name" value="ALPHA-L-FUCOSIDASE 2"/>
    <property type="match status" value="1"/>
</dbReference>
<dbReference type="RefSeq" id="WP_034843712.1">
    <property type="nucleotide sequence ID" value="NZ_CP014672.1"/>
</dbReference>
<dbReference type="Gene3D" id="1.50.10.10">
    <property type="match status" value="1"/>
</dbReference>
<dbReference type="InterPro" id="IPR016518">
    <property type="entry name" value="Alpha-L-fucosidase"/>
</dbReference>
<dbReference type="InterPro" id="IPR012341">
    <property type="entry name" value="6hp_glycosidase-like_sf"/>
</dbReference>
<feature type="domain" description="Glycosyl hydrolase family 95 catalytic" evidence="3">
    <location>
        <begin position="270"/>
        <end position="676"/>
    </location>
</feature>
<dbReference type="GO" id="GO:0004560">
    <property type="term" value="F:alpha-L-fucosidase activity"/>
    <property type="evidence" value="ECO:0007669"/>
    <property type="project" value="InterPro"/>
</dbReference>
<dbReference type="InterPro" id="IPR049053">
    <property type="entry name" value="AFCA-like_C"/>
</dbReference>
<dbReference type="EMBL" id="CP014672">
    <property type="protein sequence ID" value="ANW97613.1"/>
    <property type="molecule type" value="Genomic_DNA"/>
</dbReference>
<feature type="domain" description="Glycosyl hydrolase family 95 N-terminal" evidence="1">
    <location>
        <begin position="15"/>
        <end position="251"/>
    </location>
</feature>
<evidence type="ECO:0000259" key="2">
    <source>
        <dbReference type="Pfam" id="PF21307"/>
    </source>
</evidence>
<dbReference type="Pfam" id="PF21307">
    <property type="entry name" value="Glyco_hydro_95_C"/>
    <property type="match status" value="1"/>
</dbReference>
<dbReference type="SUPFAM" id="SSF48208">
    <property type="entry name" value="Six-hairpin glycosidases"/>
    <property type="match status" value="1"/>
</dbReference>
<organism evidence="4 5">
    <name type="scientific">Thermoclostridium stercorarium subsp. thermolacticum DSM 2910</name>
    <dbReference type="NCBI Taxonomy" id="1121336"/>
    <lineage>
        <taxon>Bacteria</taxon>
        <taxon>Bacillati</taxon>
        <taxon>Bacillota</taxon>
        <taxon>Clostridia</taxon>
        <taxon>Eubacteriales</taxon>
        <taxon>Oscillospiraceae</taxon>
        <taxon>Thermoclostridium</taxon>
    </lineage>
</organism>
<accession>A0A1B1YA17</accession>
<dbReference type="OrthoDB" id="9802600at2"/>
<evidence type="ECO:0000259" key="3">
    <source>
        <dbReference type="Pfam" id="PF22124"/>
    </source>
</evidence>
<dbReference type="InterPro" id="IPR008928">
    <property type="entry name" value="6-hairpin_glycosidase_sf"/>
</dbReference>
<evidence type="ECO:0000313" key="5">
    <source>
        <dbReference type="Proteomes" id="UP000092971"/>
    </source>
</evidence>
<dbReference type="PANTHER" id="PTHR31084:SF18">
    <property type="entry name" value="GLYCOSYL HYDROLASE FAMILY 95 N-TERMINAL DOMAIN-CONTAINING PROTEIN"/>
    <property type="match status" value="1"/>
</dbReference>
<dbReference type="GO" id="GO:0005975">
    <property type="term" value="P:carbohydrate metabolic process"/>
    <property type="evidence" value="ECO:0007669"/>
    <property type="project" value="InterPro"/>
</dbReference>
<dbReference type="PIRSF" id="PIRSF007663">
    <property type="entry name" value="UCP007663"/>
    <property type="match status" value="1"/>
</dbReference>
<dbReference type="Pfam" id="PF22124">
    <property type="entry name" value="Glyco_hydro_95_cat"/>
    <property type="match status" value="1"/>
</dbReference>